<dbReference type="Proteomes" id="UP000215441">
    <property type="component" value="Unassembled WGS sequence"/>
</dbReference>
<evidence type="ECO:0000256" key="1">
    <source>
        <dbReference type="SAM" id="Phobius"/>
    </source>
</evidence>
<evidence type="ECO:0000313" key="3">
    <source>
        <dbReference type="Proteomes" id="UP000215441"/>
    </source>
</evidence>
<protein>
    <submittedName>
        <fullName evidence="2">Uncharacterized protein</fullName>
    </submittedName>
</protein>
<keyword evidence="3" id="KW-1185">Reference proteome</keyword>
<proteinExistence type="predicted"/>
<comment type="caution">
    <text evidence="2">The sequence shown here is derived from an EMBL/GenBank/DDBJ whole genome shotgun (WGS) entry which is preliminary data.</text>
</comment>
<keyword evidence="1" id="KW-0472">Membrane</keyword>
<feature type="transmembrane region" description="Helical" evidence="1">
    <location>
        <begin position="96"/>
        <end position="114"/>
    </location>
</feature>
<reference evidence="2 3" key="1">
    <citation type="submission" date="2017-07" db="EMBL/GenBank/DDBJ databases">
        <title>Acidovorax KNDSW TSA 6 genome sequence and assembly.</title>
        <authorList>
            <person name="Mayilraj S."/>
        </authorList>
    </citation>
    <scope>NUCLEOTIDE SEQUENCE [LARGE SCALE GENOMIC DNA]</scope>
    <source>
        <strain evidence="2 3">KNDSW-TSA6</strain>
    </source>
</reference>
<gene>
    <name evidence="2" type="ORF">CBY09_16135</name>
</gene>
<accession>A0A235EJF1</accession>
<evidence type="ECO:0000313" key="2">
    <source>
        <dbReference type="EMBL" id="OYD49186.1"/>
    </source>
</evidence>
<name>A0A235EJF1_9BURK</name>
<dbReference type="PRINTS" id="PR00173">
    <property type="entry name" value="EDTRNSPORT"/>
</dbReference>
<feature type="transmembrane region" description="Helical" evidence="1">
    <location>
        <begin position="69"/>
        <end position="90"/>
    </location>
</feature>
<dbReference type="EMBL" id="NOIG01000010">
    <property type="protein sequence ID" value="OYD49186.1"/>
    <property type="molecule type" value="Genomic_DNA"/>
</dbReference>
<dbReference type="AlphaFoldDB" id="A0A235EJF1"/>
<keyword evidence="1" id="KW-1133">Transmembrane helix</keyword>
<feature type="transmembrane region" description="Helical" evidence="1">
    <location>
        <begin position="43"/>
        <end position="62"/>
    </location>
</feature>
<organism evidence="2 3">
    <name type="scientific">Acidovorax kalamii</name>
    <dbReference type="NCBI Taxonomy" id="2004485"/>
    <lineage>
        <taxon>Bacteria</taxon>
        <taxon>Pseudomonadati</taxon>
        <taxon>Pseudomonadota</taxon>
        <taxon>Betaproteobacteria</taxon>
        <taxon>Burkholderiales</taxon>
        <taxon>Comamonadaceae</taxon>
        <taxon>Acidovorax</taxon>
    </lineage>
</organism>
<sequence length="120" mass="12725">MKQVHATILGFLLAPLVPAALLSLTSPDLTNGSWKMTGTWVIVFYQFTLIVTGALGIPLYLVIRRWRQVTWWSALLSGAAVGTALCTVTQATAHAALFGAGAGAAEALVFWAVLRLGRAS</sequence>
<keyword evidence="1" id="KW-0812">Transmembrane</keyword>